<dbReference type="Proteomes" id="UP000323824">
    <property type="component" value="Chromosome"/>
</dbReference>
<dbReference type="KEGG" id="sper:EW093_13370"/>
<dbReference type="Gene3D" id="1.20.120.330">
    <property type="entry name" value="Nucleotidyltransferases domain 2"/>
    <property type="match status" value="1"/>
</dbReference>
<reference evidence="1 2" key="2">
    <citation type="submission" date="2019-09" db="EMBL/GenBank/DDBJ databases">
        <title>Complete Genome Sequence and Methylome Analysis of free living Spirochaetas.</title>
        <authorList>
            <person name="Leshcheva N."/>
            <person name="Mikheeva N."/>
        </authorList>
    </citation>
    <scope>NUCLEOTIDE SEQUENCE [LARGE SCALE GENOMIC DNA]</scope>
    <source>
        <strain evidence="1 2">P</strain>
    </source>
</reference>
<evidence type="ECO:0000313" key="1">
    <source>
        <dbReference type="EMBL" id="QEN05659.1"/>
    </source>
</evidence>
<dbReference type="Pfam" id="PF08780">
    <property type="entry name" value="NTase_sub_bind"/>
    <property type="match status" value="1"/>
</dbReference>
<name>A0A5C1QF43_9SPIO</name>
<dbReference type="EMBL" id="CP035807">
    <property type="protein sequence ID" value="QEN05659.1"/>
    <property type="molecule type" value="Genomic_DNA"/>
</dbReference>
<organism evidence="1 2">
    <name type="scientific">Thiospirochaeta perfilievii</name>
    <dbReference type="NCBI Taxonomy" id="252967"/>
    <lineage>
        <taxon>Bacteria</taxon>
        <taxon>Pseudomonadati</taxon>
        <taxon>Spirochaetota</taxon>
        <taxon>Spirochaetia</taxon>
        <taxon>Spirochaetales</taxon>
        <taxon>Spirochaetaceae</taxon>
        <taxon>Thiospirochaeta</taxon>
    </lineage>
</organism>
<dbReference type="GO" id="GO:0016740">
    <property type="term" value="F:transferase activity"/>
    <property type="evidence" value="ECO:0007669"/>
    <property type="project" value="UniProtKB-KW"/>
</dbReference>
<proteinExistence type="predicted"/>
<protein>
    <submittedName>
        <fullName evidence="1">Nucleotidyltransferase</fullName>
    </submittedName>
</protein>
<accession>A0A5C1QF43</accession>
<dbReference type="NCBIfam" id="TIGR01987">
    <property type="entry name" value="HI0074"/>
    <property type="match status" value="1"/>
</dbReference>
<dbReference type="AlphaFoldDB" id="A0A5C1QF43"/>
<dbReference type="RefSeq" id="WP_149568892.1">
    <property type="nucleotide sequence ID" value="NZ_CP035807.1"/>
</dbReference>
<dbReference type="InterPro" id="IPR010235">
    <property type="entry name" value="HepT"/>
</dbReference>
<sequence>MINDIRWIQRFDNFKRALKQLNSATQLYNTRELSDLEEQGLIQSFEYNHELAWNLLKDFLEYRGNLSIYGSRDATKEAFKYGLITNGEVWMSMIKSRNRTSHSYNKSTAKEIIKLIVGDYIKEYNQLNLKMTQLKDTEDNNE</sequence>
<gene>
    <name evidence="1" type="ORF">EW093_13370</name>
</gene>
<keyword evidence="1" id="KW-0808">Transferase</keyword>
<evidence type="ECO:0000313" key="2">
    <source>
        <dbReference type="Proteomes" id="UP000323824"/>
    </source>
</evidence>
<keyword evidence="2" id="KW-1185">Reference proteome</keyword>
<reference evidence="1 2" key="1">
    <citation type="submission" date="2019-02" db="EMBL/GenBank/DDBJ databases">
        <authorList>
            <person name="Fomenkov A."/>
            <person name="Dubinina G."/>
            <person name="Grabovich M."/>
            <person name="Vincze T."/>
            <person name="Roberts R.J."/>
        </authorList>
    </citation>
    <scope>NUCLEOTIDE SEQUENCE [LARGE SCALE GENOMIC DNA]</scope>
    <source>
        <strain evidence="1 2">P</strain>
    </source>
</reference>
<dbReference type="SUPFAM" id="SSF81593">
    <property type="entry name" value="Nucleotidyltransferase substrate binding subunit/domain"/>
    <property type="match status" value="1"/>
</dbReference>
<dbReference type="OrthoDB" id="9810452at2"/>